<organism evidence="1 2">
    <name type="scientific">Pedobacter steynii</name>
    <dbReference type="NCBI Taxonomy" id="430522"/>
    <lineage>
        <taxon>Bacteria</taxon>
        <taxon>Pseudomonadati</taxon>
        <taxon>Bacteroidota</taxon>
        <taxon>Sphingobacteriia</taxon>
        <taxon>Sphingobacteriales</taxon>
        <taxon>Sphingobacteriaceae</taxon>
        <taxon>Pedobacter</taxon>
    </lineage>
</organism>
<gene>
    <name evidence="1" type="ORF">BFS30_24640</name>
</gene>
<evidence type="ECO:0000313" key="2">
    <source>
        <dbReference type="Proteomes" id="UP000094313"/>
    </source>
</evidence>
<dbReference type="EMBL" id="CP017141">
    <property type="protein sequence ID" value="AOM80069.1"/>
    <property type="molecule type" value="Genomic_DNA"/>
</dbReference>
<keyword evidence="2" id="KW-1185">Reference proteome</keyword>
<evidence type="ECO:0000313" key="1">
    <source>
        <dbReference type="EMBL" id="AOM80069.1"/>
    </source>
</evidence>
<proteinExistence type="predicted"/>
<dbReference type="Proteomes" id="UP000094313">
    <property type="component" value="Chromosome"/>
</dbReference>
<name>A0A1D7QN58_9SPHI</name>
<sequence length="142" mass="16001">MESEEQKRIAVSDFTTLLYQKGYRGRFSVELPLTNNTFFAGRLSDCLSDALKHYNATAGTESVLKLKTTAPYADHLECTFSVRFDEVKGFLVNGAAFRDTRTGQSHAYRISSNHQLPGANTIEGLFPKPKPWDKHLKGKFRP</sequence>
<dbReference type="AlphaFoldDB" id="A0A1D7QN58"/>
<dbReference type="KEGG" id="psty:BFS30_24640"/>
<protein>
    <submittedName>
        <fullName evidence="1">Uncharacterized protein</fullName>
    </submittedName>
</protein>
<accession>A0A1D7QN58</accession>
<reference evidence="1 2" key="1">
    <citation type="submission" date="2016-08" db="EMBL/GenBank/DDBJ databases">
        <authorList>
            <person name="Seilhamer J.J."/>
        </authorList>
    </citation>
    <scope>NUCLEOTIDE SEQUENCE [LARGE SCALE GENOMIC DNA]</scope>
    <source>
        <strain evidence="1 2">DX4</strain>
    </source>
</reference>